<organism evidence="1 2">
    <name type="scientific">Gossypium davidsonii</name>
    <name type="common">Davidson's cotton</name>
    <name type="synonym">Gossypium klotzschianum subsp. davidsonii</name>
    <dbReference type="NCBI Taxonomy" id="34287"/>
    <lineage>
        <taxon>Eukaryota</taxon>
        <taxon>Viridiplantae</taxon>
        <taxon>Streptophyta</taxon>
        <taxon>Embryophyta</taxon>
        <taxon>Tracheophyta</taxon>
        <taxon>Spermatophyta</taxon>
        <taxon>Magnoliopsida</taxon>
        <taxon>eudicotyledons</taxon>
        <taxon>Gunneridae</taxon>
        <taxon>Pentapetalae</taxon>
        <taxon>rosids</taxon>
        <taxon>malvids</taxon>
        <taxon>Malvales</taxon>
        <taxon>Malvaceae</taxon>
        <taxon>Malvoideae</taxon>
        <taxon>Gossypium</taxon>
    </lineage>
</organism>
<dbReference type="InterPro" id="IPR036397">
    <property type="entry name" value="RNaseH_sf"/>
</dbReference>
<keyword evidence="2" id="KW-1185">Reference proteome</keyword>
<dbReference type="EMBL" id="JABFAC010000013">
    <property type="protein sequence ID" value="MBA0631875.1"/>
    <property type="molecule type" value="Genomic_DNA"/>
</dbReference>
<protein>
    <recommendedName>
        <fullName evidence="3">RNase H type-1 domain-containing protein</fullName>
    </recommendedName>
</protein>
<comment type="caution">
    <text evidence="1">The sequence shown here is derived from an EMBL/GenBank/DDBJ whole genome shotgun (WGS) entry which is preliminary data.</text>
</comment>
<proteinExistence type="predicted"/>
<dbReference type="AlphaFoldDB" id="A0A7J8T1C5"/>
<dbReference type="Gene3D" id="3.30.420.10">
    <property type="entry name" value="Ribonuclease H-like superfamily/Ribonuclease H"/>
    <property type="match status" value="1"/>
</dbReference>
<feature type="non-terminal residue" evidence="1">
    <location>
        <position position="37"/>
    </location>
</feature>
<dbReference type="GO" id="GO:0003676">
    <property type="term" value="F:nucleic acid binding"/>
    <property type="evidence" value="ECO:0007669"/>
    <property type="project" value="InterPro"/>
</dbReference>
<evidence type="ECO:0000313" key="1">
    <source>
        <dbReference type="EMBL" id="MBA0631875.1"/>
    </source>
</evidence>
<accession>A0A7J8T1C5</accession>
<reference evidence="1 2" key="1">
    <citation type="journal article" date="2019" name="Genome Biol. Evol.">
        <title>Insights into the evolution of the New World diploid cottons (Gossypium, subgenus Houzingenia) based on genome sequencing.</title>
        <authorList>
            <person name="Grover C.E."/>
            <person name="Arick M.A. 2nd"/>
            <person name="Thrash A."/>
            <person name="Conover J.L."/>
            <person name="Sanders W.S."/>
            <person name="Peterson D.G."/>
            <person name="Frelichowski J.E."/>
            <person name="Scheffler J.A."/>
            <person name="Scheffler B.E."/>
            <person name="Wendel J.F."/>
        </authorList>
    </citation>
    <scope>NUCLEOTIDE SEQUENCE [LARGE SCALE GENOMIC DNA]</scope>
    <source>
        <strain evidence="1">27</strain>
        <tissue evidence="1">Leaf</tissue>
    </source>
</reference>
<name>A0A7J8T1C5_GOSDV</name>
<dbReference type="Proteomes" id="UP000593561">
    <property type="component" value="Unassembled WGS sequence"/>
</dbReference>
<sequence>MILQTIEQWEIKYIPRERNQVVDRLAKMALERNSTMQ</sequence>
<gene>
    <name evidence="1" type="ORF">Godav_000706</name>
</gene>
<evidence type="ECO:0000313" key="2">
    <source>
        <dbReference type="Proteomes" id="UP000593561"/>
    </source>
</evidence>
<evidence type="ECO:0008006" key="3">
    <source>
        <dbReference type="Google" id="ProtNLM"/>
    </source>
</evidence>